<proteinExistence type="predicted"/>
<dbReference type="InterPro" id="IPR019734">
    <property type="entry name" value="TPR_rpt"/>
</dbReference>
<keyword evidence="4" id="KW-1185">Reference proteome</keyword>
<dbReference type="Pfam" id="PF13181">
    <property type="entry name" value="TPR_8"/>
    <property type="match status" value="2"/>
</dbReference>
<dbReference type="RefSeq" id="WP_143152491.1">
    <property type="nucleotide sequence ID" value="NZ_FQZB01000010.1"/>
</dbReference>
<dbReference type="STRING" id="1121302.SAMN02745163_02570"/>
<reference evidence="3 4" key="1">
    <citation type="submission" date="2016-11" db="EMBL/GenBank/DDBJ databases">
        <authorList>
            <person name="Jaros S."/>
            <person name="Januszkiewicz K."/>
            <person name="Wedrychowicz H."/>
        </authorList>
    </citation>
    <scope>NUCLEOTIDE SEQUENCE [LARGE SCALE GENOMIC DNA]</scope>
    <source>
        <strain evidence="3 4">DSM 21758</strain>
    </source>
</reference>
<keyword evidence="2" id="KW-0472">Membrane</keyword>
<sequence>MRIKLPGSMRTKSILLGIFVVIAIGIFVYEGYNNKKEIETLQKNQEIQLAEKKKEKQIQDDIEKKQEKLEGMYNEAFATFHSKEYKNTIELSSKIIEEEKNYYKAYSLRGIATAYNGDLEAGMKDIDKALELKGDYGYGRFNKALAYELYGKYDDALVWYNKALEIEKYEWSYYGIASIYGRKGDVKNTVEYLKKAVDKNASVKEAAKTEADFNNVKNSDEFKELVK</sequence>
<evidence type="ECO:0000256" key="1">
    <source>
        <dbReference type="SAM" id="Coils"/>
    </source>
</evidence>
<dbReference type="SMART" id="SM00028">
    <property type="entry name" value="TPR"/>
    <property type="match status" value="3"/>
</dbReference>
<dbReference type="InterPro" id="IPR011990">
    <property type="entry name" value="TPR-like_helical_dom_sf"/>
</dbReference>
<dbReference type="Proteomes" id="UP000184310">
    <property type="component" value="Unassembled WGS sequence"/>
</dbReference>
<keyword evidence="2" id="KW-0812">Transmembrane</keyword>
<dbReference type="OrthoDB" id="1633926at2"/>
<dbReference type="Gene3D" id="1.25.40.10">
    <property type="entry name" value="Tetratricopeptide repeat domain"/>
    <property type="match status" value="1"/>
</dbReference>
<dbReference type="EMBL" id="FQZB01000010">
    <property type="protein sequence ID" value="SHJ77577.1"/>
    <property type="molecule type" value="Genomic_DNA"/>
</dbReference>
<protein>
    <submittedName>
        <fullName evidence="3">Tetratricopeptide repeat-containing protein</fullName>
    </submittedName>
</protein>
<dbReference type="SUPFAM" id="SSF48452">
    <property type="entry name" value="TPR-like"/>
    <property type="match status" value="1"/>
</dbReference>
<feature type="coiled-coil region" evidence="1">
    <location>
        <begin position="35"/>
        <end position="75"/>
    </location>
</feature>
<keyword evidence="2" id="KW-1133">Transmembrane helix</keyword>
<accession>A0A1M6M2E5</accession>
<feature type="transmembrane region" description="Helical" evidence="2">
    <location>
        <begin position="12"/>
        <end position="32"/>
    </location>
</feature>
<evidence type="ECO:0000313" key="3">
    <source>
        <dbReference type="EMBL" id="SHJ77577.1"/>
    </source>
</evidence>
<keyword evidence="1" id="KW-0175">Coiled coil</keyword>
<organism evidence="3 4">
    <name type="scientific">Clostridium cavendishii DSM 21758</name>
    <dbReference type="NCBI Taxonomy" id="1121302"/>
    <lineage>
        <taxon>Bacteria</taxon>
        <taxon>Bacillati</taxon>
        <taxon>Bacillota</taxon>
        <taxon>Clostridia</taxon>
        <taxon>Eubacteriales</taxon>
        <taxon>Clostridiaceae</taxon>
        <taxon>Clostridium</taxon>
    </lineage>
</organism>
<gene>
    <name evidence="3" type="ORF">SAMN02745163_02570</name>
</gene>
<evidence type="ECO:0000256" key="2">
    <source>
        <dbReference type="SAM" id="Phobius"/>
    </source>
</evidence>
<dbReference type="AlphaFoldDB" id="A0A1M6M2E5"/>
<name>A0A1M6M2E5_9CLOT</name>
<evidence type="ECO:0000313" key="4">
    <source>
        <dbReference type="Proteomes" id="UP000184310"/>
    </source>
</evidence>
<dbReference type="NCBIfam" id="NF047558">
    <property type="entry name" value="TPR_END_plus"/>
    <property type="match status" value="1"/>
</dbReference>